<organism evidence="1 2">
    <name type="scientific">Phytophthora nicotianae P1976</name>
    <dbReference type="NCBI Taxonomy" id="1317066"/>
    <lineage>
        <taxon>Eukaryota</taxon>
        <taxon>Sar</taxon>
        <taxon>Stramenopiles</taxon>
        <taxon>Oomycota</taxon>
        <taxon>Peronosporomycetes</taxon>
        <taxon>Peronosporales</taxon>
        <taxon>Peronosporaceae</taxon>
        <taxon>Phytophthora</taxon>
    </lineage>
</organism>
<name>A0A081A7T4_PHYNI</name>
<proteinExistence type="predicted"/>
<gene>
    <name evidence="1" type="ORF">F444_09392</name>
</gene>
<evidence type="ECO:0000313" key="1">
    <source>
        <dbReference type="EMBL" id="ETO74945.1"/>
    </source>
</evidence>
<accession>A0A081A7T4</accession>
<evidence type="ECO:0000313" key="2">
    <source>
        <dbReference type="Proteomes" id="UP000028582"/>
    </source>
</evidence>
<dbReference type="AlphaFoldDB" id="A0A081A7T4"/>
<reference evidence="1 2" key="1">
    <citation type="submission" date="2013-11" db="EMBL/GenBank/DDBJ databases">
        <title>The Genome Sequence of Phytophthora parasitica P1976.</title>
        <authorList>
            <consortium name="The Broad Institute Genomics Platform"/>
            <person name="Russ C."/>
            <person name="Tyler B."/>
            <person name="Panabieres F."/>
            <person name="Shan W."/>
            <person name="Tripathy S."/>
            <person name="Grunwald N."/>
            <person name="Machado M."/>
            <person name="Johnson C.S."/>
            <person name="Walker B."/>
            <person name="Young S."/>
            <person name="Zeng Q."/>
            <person name="Gargeya S."/>
            <person name="Fitzgerald M."/>
            <person name="Haas B."/>
            <person name="Abouelleil A."/>
            <person name="Allen A.W."/>
            <person name="Alvarado L."/>
            <person name="Arachchi H.M."/>
            <person name="Berlin A.M."/>
            <person name="Chapman S.B."/>
            <person name="Gainer-Dewar J."/>
            <person name="Goldberg J."/>
            <person name="Griggs A."/>
            <person name="Gujja S."/>
            <person name="Hansen M."/>
            <person name="Howarth C."/>
            <person name="Imamovic A."/>
            <person name="Ireland A."/>
            <person name="Larimer J."/>
            <person name="McCowan C."/>
            <person name="Murphy C."/>
            <person name="Pearson M."/>
            <person name="Poon T.W."/>
            <person name="Priest M."/>
            <person name="Roberts A."/>
            <person name="Saif S."/>
            <person name="Shea T."/>
            <person name="Sisk P."/>
            <person name="Sykes S."/>
            <person name="Wortman J."/>
            <person name="Nusbaum C."/>
            <person name="Birren B."/>
        </authorList>
    </citation>
    <scope>NUCLEOTIDE SEQUENCE [LARGE SCALE GENOMIC DNA]</scope>
    <source>
        <strain evidence="1 2">P1976</strain>
    </source>
</reference>
<dbReference type="Proteomes" id="UP000028582">
    <property type="component" value="Unassembled WGS sequence"/>
</dbReference>
<dbReference type="EMBL" id="ANJA01001734">
    <property type="protein sequence ID" value="ETO74945.1"/>
    <property type="molecule type" value="Genomic_DNA"/>
</dbReference>
<comment type="caution">
    <text evidence="1">The sequence shown here is derived from an EMBL/GenBank/DDBJ whole genome shotgun (WGS) entry which is preliminary data.</text>
</comment>
<sequence length="211" mass="23382">MFSGGDSVSSGTRGVMPTTMCRMYFATWQSALSANWSELLATTDEIKKHNEERVVDGYFTYKLECIQLCIGTTPVSREPPDVALSMLELPDLAISELQLALEQELQIGFFRLGEVHPSDLTAQCHCVDDQIFSGLCASLVDASRVHKLTINGAFRSLTPAQCTWRWRWLTYALFSGTSRSSIEEISLVGVQLSRENVDAVARVLATNLPRA</sequence>
<protein>
    <submittedName>
        <fullName evidence="1">Uncharacterized protein</fullName>
    </submittedName>
</protein>